<name>A0AAE8SXK0_9PEZI</name>
<feature type="compositionally biased region" description="Low complexity" evidence="3">
    <location>
        <begin position="536"/>
        <end position="571"/>
    </location>
</feature>
<evidence type="ECO:0000256" key="3">
    <source>
        <dbReference type="SAM" id="MobiDB-lite"/>
    </source>
</evidence>
<evidence type="ECO:0000313" key="6">
    <source>
        <dbReference type="Proteomes" id="UP001187682"/>
    </source>
</evidence>
<feature type="region of interest" description="Disordered" evidence="3">
    <location>
        <begin position="444"/>
        <end position="479"/>
    </location>
</feature>
<comment type="subunit">
    <text evidence="2">Interacts with hulA.</text>
</comment>
<dbReference type="InterPro" id="IPR014752">
    <property type="entry name" value="Arrestin-like_C"/>
</dbReference>
<proteinExistence type="inferred from homology"/>
<feature type="region of interest" description="Disordered" evidence="3">
    <location>
        <begin position="518"/>
        <end position="584"/>
    </location>
</feature>
<dbReference type="Pfam" id="PF00339">
    <property type="entry name" value="Arrestin_N"/>
    <property type="match status" value="1"/>
</dbReference>
<comment type="caution">
    <text evidence="5">The sequence shown here is derived from an EMBL/GenBank/DDBJ whole genome shotgun (WGS) entry which is preliminary data.</text>
</comment>
<evidence type="ECO:0000259" key="4">
    <source>
        <dbReference type="SMART" id="SM01017"/>
    </source>
</evidence>
<dbReference type="GO" id="GO:0005829">
    <property type="term" value="C:cytosol"/>
    <property type="evidence" value="ECO:0007669"/>
    <property type="project" value="TreeGrafter"/>
</dbReference>
<dbReference type="InterPro" id="IPR014756">
    <property type="entry name" value="Ig_E-set"/>
</dbReference>
<dbReference type="GO" id="GO:0031625">
    <property type="term" value="F:ubiquitin protein ligase binding"/>
    <property type="evidence" value="ECO:0007669"/>
    <property type="project" value="TreeGrafter"/>
</dbReference>
<dbReference type="EMBL" id="ONZQ02000011">
    <property type="protein sequence ID" value="SPO04873.1"/>
    <property type="molecule type" value="Genomic_DNA"/>
</dbReference>
<evidence type="ECO:0000256" key="2">
    <source>
        <dbReference type="ARBA" id="ARBA00038766"/>
    </source>
</evidence>
<dbReference type="Pfam" id="PF02752">
    <property type="entry name" value="Arrestin_C"/>
    <property type="match status" value="1"/>
</dbReference>
<gene>
    <name evidence="5" type="ORF">DNG_07558</name>
</gene>
<dbReference type="GO" id="GO:0030674">
    <property type="term" value="F:protein-macromolecule adaptor activity"/>
    <property type="evidence" value="ECO:0007669"/>
    <property type="project" value="TreeGrafter"/>
</dbReference>
<dbReference type="GO" id="GO:0070086">
    <property type="term" value="P:ubiquitin-dependent endocytosis"/>
    <property type="evidence" value="ECO:0007669"/>
    <property type="project" value="TreeGrafter"/>
</dbReference>
<dbReference type="InterPro" id="IPR011021">
    <property type="entry name" value="Arrestin-like_N"/>
</dbReference>
<keyword evidence="6" id="KW-1185">Reference proteome</keyword>
<reference evidence="5" key="1">
    <citation type="submission" date="2018-03" db="EMBL/GenBank/DDBJ databases">
        <authorList>
            <person name="Guldener U."/>
        </authorList>
    </citation>
    <scope>NUCLEOTIDE SEQUENCE</scope>
</reference>
<organism evidence="5 6">
    <name type="scientific">Cephalotrichum gorgonifer</name>
    <dbReference type="NCBI Taxonomy" id="2041049"/>
    <lineage>
        <taxon>Eukaryota</taxon>
        <taxon>Fungi</taxon>
        <taxon>Dikarya</taxon>
        <taxon>Ascomycota</taxon>
        <taxon>Pezizomycotina</taxon>
        <taxon>Sordariomycetes</taxon>
        <taxon>Hypocreomycetidae</taxon>
        <taxon>Microascales</taxon>
        <taxon>Microascaceae</taxon>
        <taxon>Cephalotrichum</taxon>
    </lineage>
</organism>
<sequence length="584" mass="64409">MPKHNMWPLKSLMSGRNAVTLFDIRLENDFIVLRGSGDESAGQLLKGYVVLCLSSALKLDELHLRLTGTLRLSFSQSKMTASGLSQHRVDKTVPILQHRWKPFVGGDGKGAVLQPGNYEFPFEYLVPGDTSESLEGVPEASITYRLKARVVRNRLASDIHTYKHVRIIRTLEPSALEFLHAMSVENIWPNKVEYSIVIPQKAVVFGGMLPLEMRLTPLLKGVELGDITAKLVEFRDCVVQGANYKSRECRVEREVGSWKFGATPQHWHDMIEDTGQEGWVIEKKLDLPKKLSHCVQDMTQHGIKIRHKVKLTVALKNPDGHISELRATLPVSIFISPNIPLDEEGNLAHQTPGESVLLSEEGIAAPPGYGQHVLDQIYEDVVYGGFQTPEDRSGTNSPYYLPSAITSSEDLTQLHDANGDALTAALAARLQRMTDARSRRNSVVSLESAHIHSEGLSRQTSNEGVTTPSSAEHIDDSDLMGELNKVPSYATALKTPARPRSVYGAALALPMYEDIESEVSDSDDLSHTRPPTATTSGQQSRRGSNSRPPLTSSTRPRRLSGSLVRRLSSPRADQHVGSRAYIAG</sequence>
<protein>
    <submittedName>
        <fullName evidence="5">Related to ROD1 - O-dinitrobenzene,calcium and zinc resistance protein</fullName>
    </submittedName>
</protein>
<evidence type="ECO:0000313" key="5">
    <source>
        <dbReference type="EMBL" id="SPO04873.1"/>
    </source>
</evidence>
<dbReference type="SMART" id="SM01017">
    <property type="entry name" value="Arrestin_C"/>
    <property type="match status" value="1"/>
</dbReference>
<dbReference type="PANTHER" id="PTHR11188:SF17">
    <property type="entry name" value="FI21816P1"/>
    <property type="match status" value="1"/>
</dbReference>
<dbReference type="InterPro" id="IPR050357">
    <property type="entry name" value="Arrestin_domain-protein"/>
</dbReference>
<dbReference type="Gene3D" id="2.60.40.640">
    <property type="match status" value="1"/>
</dbReference>
<dbReference type="GO" id="GO:0005886">
    <property type="term" value="C:plasma membrane"/>
    <property type="evidence" value="ECO:0007669"/>
    <property type="project" value="TreeGrafter"/>
</dbReference>
<evidence type="ECO:0000256" key="1">
    <source>
        <dbReference type="ARBA" id="ARBA00005298"/>
    </source>
</evidence>
<comment type="similarity">
    <text evidence="1">Belongs to the arrestin family.</text>
</comment>
<feature type="compositionally biased region" description="Polar residues" evidence="3">
    <location>
        <begin position="456"/>
        <end position="470"/>
    </location>
</feature>
<dbReference type="InterPro" id="IPR011022">
    <property type="entry name" value="Arrestin_C-like"/>
</dbReference>
<accession>A0AAE8SXK0</accession>
<dbReference type="AlphaFoldDB" id="A0AAE8SXK0"/>
<dbReference type="Proteomes" id="UP001187682">
    <property type="component" value="Unassembled WGS sequence"/>
</dbReference>
<feature type="domain" description="Arrestin C-terminal-like" evidence="4">
    <location>
        <begin position="188"/>
        <end position="338"/>
    </location>
</feature>
<dbReference type="SUPFAM" id="SSF81296">
    <property type="entry name" value="E set domains"/>
    <property type="match status" value="1"/>
</dbReference>
<dbReference type="PANTHER" id="PTHR11188">
    <property type="entry name" value="ARRESTIN DOMAIN CONTAINING PROTEIN"/>
    <property type="match status" value="1"/>
</dbReference>